<evidence type="ECO:0000313" key="1">
    <source>
        <dbReference type="EMBL" id="JAH22548.1"/>
    </source>
</evidence>
<dbReference type="AlphaFoldDB" id="A0A0E9R2H8"/>
<reference evidence="1" key="2">
    <citation type="journal article" date="2015" name="Fish Shellfish Immunol.">
        <title>Early steps in the European eel (Anguilla anguilla)-Vibrio vulnificus interaction in the gills: Role of the RtxA13 toxin.</title>
        <authorList>
            <person name="Callol A."/>
            <person name="Pajuelo D."/>
            <person name="Ebbesson L."/>
            <person name="Teles M."/>
            <person name="MacKenzie S."/>
            <person name="Amaro C."/>
        </authorList>
    </citation>
    <scope>NUCLEOTIDE SEQUENCE</scope>
</reference>
<proteinExistence type="predicted"/>
<reference evidence="1" key="1">
    <citation type="submission" date="2014-11" db="EMBL/GenBank/DDBJ databases">
        <authorList>
            <person name="Amaro Gonzalez C."/>
        </authorList>
    </citation>
    <scope>NUCLEOTIDE SEQUENCE</scope>
</reference>
<protein>
    <submittedName>
        <fullName evidence="1">Uncharacterized protein</fullName>
    </submittedName>
</protein>
<name>A0A0E9R2H8_ANGAN</name>
<dbReference type="EMBL" id="GBXM01086029">
    <property type="protein sequence ID" value="JAH22548.1"/>
    <property type="molecule type" value="Transcribed_RNA"/>
</dbReference>
<sequence length="36" mass="4212">MEFTSSEVEPVRKEEGLSYGAVPLFFRLSFCDEPQW</sequence>
<organism evidence="1">
    <name type="scientific">Anguilla anguilla</name>
    <name type="common">European freshwater eel</name>
    <name type="synonym">Muraena anguilla</name>
    <dbReference type="NCBI Taxonomy" id="7936"/>
    <lineage>
        <taxon>Eukaryota</taxon>
        <taxon>Metazoa</taxon>
        <taxon>Chordata</taxon>
        <taxon>Craniata</taxon>
        <taxon>Vertebrata</taxon>
        <taxon>Euteleostomi</taxon>
        <taxon>Actinopterygii</taxon>
        <taxon>Neopterygii</taxon>
        <taxon>Teleostei</taxon>
        <taxon>Anguilliformes</taxon>
        <taxon>Anguillidae</taxon>
        <taxon>Anguilla</taxon>
    </lineage>
</organism>
<accession>A0A0E9R2H8</accession>